<dbReference type="Proteomes" id="UP000323067">
    <property type="component" value="Chromosome vii"/>
</dbReference>
<dbReference type="EMBL" id="CP023324">
    <property type="protein sequence ID" value="ATY62281.1"/>
    <property type="molecule type" value="Genomic_DNA"/>
</dbReference>
<evidence type="ECO:0000259" key="1">
    <source>
        <dbReference type="Pfam" id="PF00646"/>
    </source>
</evidence>
<proteinExistence type="predicted"/>
<accession>A0A2H4SGP7</accession>
<feature type="domain" description="F-box" evidence="1">
    <location>
        <begin position="57"/>
        <end position="92"/>
    </location>
</feature>
<organism evidence="2 3">
    <name type="scientific">Cordyceps militaris</name>
    <name type="common">Caterpillar fungus</name>
    <name type="synonym">Clavaria militaris</name>
    <dbReference type="NCBI Taxonomy" id="73501"/>
    <lineage>
        <taxon>Eukaryota</taxon>
        <taxon>Fungi</taxon>
        <taxon>Dikarya</taxon>
        <taxon>Ascomycota</taxon>
        <taxon>Pezizomycotina</taxon>
        <taxon>Sordariomycetes</taxon>
        <taxon>Hypocreomycetidae</taxon>
        <taxon>Hypocreales</taxon>
        <taxon>Cordycipitaceae</taxon>
        <taxon>Cordyceps</taxon>
    </lineage>
</organism>
<reference evidence="2 3" key="1">
    <citation type="journal article" date="2017" name="BMC Genomics">
        <title>Chromosome level assembly and secondary metabolite potential of the parasitic fungus Cordyceps militaris.</title>
        <authorList>
            <person name="Kramer G.J."/>
            <person name="Nodwell J.R."/>
        </authorList>
    </citation>
    <scope>NUCLEOTIDE SEQUENCE [LARGE SCALE GENOMIC DNA]</scope>
    <source>
        <strain evidence="2 3">ATCC 34164</strain>
    </source>
</reference>
<evidence type="ECO:0000313" key="2">
    <source>
        <dbReference type="EMBL" id="ATY62281.1"/>
    </source>
</evidence>
<dbReference type="VEuPathDB" id="FungiDB:CCM_08975"/>
<dbReference type="Pfam" id="PF00646">
    <property type="entry name" value="F-box"/>
    <property type="match status" value="1"/>
</dbReference>
<gene>
    <name evidence="2" type="ORF">A9K55_009220</name>
</gene>
<name>A0A2H4SGP7_CORMI</name>
<dbReference type="OrthoDB" id="2687876at2759"/>
<sequence>MDELYLRDNPHLGEHPLAFNLSARIPSHKKFASIFTLESGEMLDTRDALAGSFPGISLKIIHIIFQQLDLASLAKLGATSKGMQRLVSSLPKLVALMHCAPDAIRAINAAKAGRLLVCSDMYEKLLQPTCDQCGDPGETLHIFRCERLCNYCLTTVEHYRALRPSEAVAQYALNRNDVYAFPSLRVPAYSDEAFDERRFCFRQVNTSGWKLIDPEDVFRLSIKTHGSVDEARRRGSESLRKLLITGGFRNITPEDWLEISLRHAGEPSEVFKGRIIAHLPPGVESACSVSILFPWYDVSTGFYGLPVLCTACLAGYVPLQGCYYCAPGRDEHMARRGEIIDGTHVKNT</sequence>
<protein>
    <submittedName>
        <fullName evidence="2">Cyclin-like F-box</fullName>
    </submittedName>
</protein>
<dbReference type="AlphaFoldDB" id="A0A2H4SGP7"/>
<dbReference type="InterPro" id="IPR001810">
    <property type="entry name" value="F-box_dom"/>
</dbReference>
<dbReference type="VEuPathDB" id="FungiDB:A9K55_009220"/>
<evidence type="ECO:0000313" key="3">
    <source>
        <dbReference type="Proteomes" id="UP000323067"/>
    </source>
</evidence>